<proteinExistence type="predicted"/>
<dbReference type="AlphaFoldDB" id="A0A1A8X565"/>
<dbReference type="Pfam" id="PF05795">
    <property type="entry name" value="Plasmodium_Vir"/>
    <property type="match status" value="2"/>
</dbReference>
<feature type="non-terminal residue" evidence="2">
    <location>
        <position position="312"/>
    </location>
</feature>
<dbReference type="EMBL" id="FLQW01005683">
    <property type="protein sequence ID" value="SBS99322.1"/>
    <property type="molecule type" value="Genomic_DNA"/>
</dbReference>
<evidence type="ECO:0000256" key="1">
    <source>
        <dbReference type="SAM" id="Phobius"/>
    </source>
</evidence>
<dbReference type="InterPro" id="IPR008780">
    <property type="entry name" value="Plasmodium_Vir"/>
</dbReference>
<keyword evidence="1" id="KW-1133">Transmembrane helix</keyword>
<keyword evidence="1" id="KW-0472">Membrane</keyword>
<dbReference type="Proteomes" id="UP000078597">
    <property type="component" value="Unassembled WGS sequence"/>
</dbReference>
<feature type="transmembrane region" description="Helical" evidence="1">
    <location>
        <begin position="250"/>
        <end position="269"/>
    </location>
</feature>
<name>A0A1A8X565_PLAMA</name>
<protein>
    <submittedName>
        <fullName evidence="2">PIR Superfamily Protein</fullName>
    </submittedName>
</protein>
<dbReference type="VEuPathDB" id="PlasmoDB:PmUG01_00044700"/>
<gene>
    <name evidence="2" type="ORF">PMALA_069200</name>
</gene>
<accession>A0A1A8X565</accession>
<evidence type="ECO:0000313" key="3">
    <source>
        <dbReference type="Proteomes" id="UP000078597"/>
    </source>
</evidence>
<keyword evidence="1" id="KW-0812">Transmembrane</keyword>
<sequence>MLIMSDEDELGISLPSTLNYNILDKKTSYYSDNICNNLVKDLSDYNNVFEFCEKFRGIIENFNKLSFLGQFPNDTCTVVKFWMYDRLFNLPIRGKKVNYINNIIPKIKTIIKEDDEIQGCDLFDFPYLKEDFDIMKTLYDYATNYGTIKKYIEDSTYICNKNLSNYINTNDELYINEKGKCNRSDKENIGYCKVFKYLKAPYIHENLPRLLCTVKSLETFDPMERHHELHREEGPPEILKQKHSLPFSNIIMAVIFPLLGIFFFLFILCKFTPFKSWLKSHLLKKGIIKFYEGEEYKQEYLNESYHIDGRHI</sequence>
<evidence type="ECO:0000313" key="2">
    <source>
        <dbReference type="EMBL" id="SBS99322.1"/>
    </source>
</evidence>
<reference evidence="3" key="1">
    <citation type="submission" date="2016-05" db="EMBL/GenBank/DDBJ databases">
        <authorList>
            <person name="Naeem Raeece"/>
        </authorList>
    </citation>
    <scope>NUCLEOTIDE SEQUENCE [LARGE SCALE GENOMIC DNA]</scope>
</reference>
<organism evidence="2 3">
    <name type="scientific">Plasmodium malariae</name>
    <dbReference type="NCBI Taxonomy" id="5858"/>
    <lineage>
        <taxon>Eukaryota</taxon>
        <taxon>Sar</taxon>
        <taxon>Alveolata</taxon>
        <taxon>Apicomplexa</taxon>
        <taxon>Aconoidasida</taxon>
        <taxon>Haemosporida</taxon>
        <taxon>Plasmodiidae</taxon>
        <taxon>Plasmodium</taxon>
        <taxon>Plasmodium (Plasmodium)</taxon>
    </lineage>
</organism>